<proteinExistence type="predicted"/>
<dbReference type="InterPro" id="IPR050865">
    <property type="entry name" value="BEACH_Domain"/>
</dbReference>
<dbReference type="InterPro" id="IPR036372">
    <property type="entry name" value="BEACH_dom_sf"/>
</dbReference>
<dbReference type="EMBL" id="CM007648">
    <property type="protein sequence ID" value="ONM19645.1"/>
    <property type="molecule type" value="Genomic_DNA"/>
</dbReference>
<accession>A0A1D6EHP3</accession>
<sequence>MVDNAWMTVPTFRDWNMKNRALLDYSMHFSKIHEMPTVPSPSTAAPTPTDDRWCRPLHACDHSTMGGKFDHVDRLFQSMESAYINSLSNTSDVKELIPEFFYMSEFSENSNSYHLSDGEPIGDVALSPWAKFANTTLIGLALQRTTFAYYYVAQLHNLKVMIEALESGYVSSNLHNWIDLIALTTLVCERQMLGIVVQSCVGKE</sequence>
<dbReference type="PANTHER" id="PTHR13743">
    <property type="entry name" value="BEIGE/BEACH-RELATED"/>
    <property type="match status" value="1"/>
</dbReference>
<name>A0A1D6EHP3_MAIZE</name>
<dbReference type="InParanoid" id="A0A1D6EHP3"/>
<dbReference type="InterPro" id="IPR000409">
    <property type="entry name" value="BEACH_dom"/>
</dbReference>
<evidence type="ECO:0000313" key="1">
    <source>
        <dbReference type="EMBL" id="ONM19645.1"/>
    </source>
</evidence>
<reference evidence="1" key="1">
    <citation type="submission" date="2015-12" db="EMBL/GenBank/DDBJ databases">
        <title>Update maize B73 reference genome by single molecule sequencing technologies.</title>
        <authorList>
            <consortium name="Maize Genome Sequencing Project"/>
            <person name="Ware D."/>
        </authorList>
    </citation>
    <scope>NUCLEOTIDE SEQUENCE [LARGE SCALE GENOMIC DNA]</scope>
    <source>
        <tissue evidence="1">Seedling</tissue>
    </source>
</reference>
<dbReference type="PROSITE" id="PS50197">
    <property type="entry name" value="BEACH"/>
    <property type="match status" value="1"/>
</dbReference>
<protein>
    <submittedName>
        <fullName evidence="1">BEACH domain-containing protein B</fullName>
    </submittedName>
</protein>
<dbReference type="Pfam" id="PF02138">
    <property type="entry name" value="Beach"/>
    <property type="match status" value="1"/>
</dbReference>
<dbReference type="ExpressionAtlas" id="A0A1D6EHP3">
    <property type="expression patterns" value="baseline"/>
</dbReference>
<dbReference type="SMR" id="A0A1D6EHP3"/>
<gene>
    <name evidence="1" type="ORF">ZEAMMB73_Zm00001d004825</name>
</gene>
<dbReference type="AlphaFoldDB" id="A0A1D6EHP3"/>
<dbReference type="SUPFAM" id="SSF81837">
    <property type="entry name" value="BEACH domain"/>
    <property type="match status" value="1"/>
</dbReference>
<dbReference type="SMART" id="SM01026">
    <property type="entry name" value="Beach"/>
    <property type="match status" value="1"/>
</dbReference>
<dbReference type="Gene3D" id="1.10.1540.10">
    <property type="entry name" value="BEACH domain"/>
    <property type="match status" value="1"/>
</dbReference>
<dbReference type="PANTHER" id="PTHR13743:SF129">
    <property type="entry name" value="BEACH DOMAIN-CONTAINING PROTEIN"/>
    <property type="match status" value="1"/>
</dbReference>
<organism evidence="1">
    <name type="scientific">Zea mays</name>
    <name type="common">Maize</name>
    <dbReference type="NCBI Taxonomy" id="4577"/>
    <lineage>
        <taxon>Eukaryota</taxon>
        <taxon>Viridiplantae</taxon>
        <taxon>Streptophyta</taxon>
        <taxon>Embryophyta</taxon>
        <taxon>Tracheophyta</taxon>
        <taxon>Spermatophyta</taxon>
        <taxon>Magnoliopsida</taxon>
        <taxon>Liliopsida</taxon>
        <taxon>Poales</taxon>
        <taxon>Poaceae</taxon>
        <taxon>PACMAD clade</taxon>
        <taxon>Panicoideae</taxon>
        <taxon>Andropogonodae</taxon>
        <taxon>Andropogoneae</taxon>
        <taxon>Tripsacinae</taxon>
        <taxon>Zea</taxon>
    </lineage>
</organism>